<keyword evidence="3" id="KW-1185">Reference proteome</keyword>
<evidence type="ECO:0008006" key="4">
    <source>
        <dbReference type="Google" id="ProtNLM"/>
    </source>
</evidence>
<evidence type="ECO:0000256" key="1">
    <source>
        <dbReference type="SAM" id="Phobius"/>
    </source>
</evidence>
<feature type="transmembrane region" description="Helical" evidence="1">
    <location>
        <begin position="207"/>
        <end position="223"/>
    </location>
</feature>
<gene>
    <name evidence="2" type="ORF">GRI38_00935</name>
</gene>
<feature type="transmembrane region" description="Helical" evidence="1">
    <location>
        <begin position="12"/>
        <end position="32"/>
    </location>
</feature>
<feature type="transmembrane region" description="Helical" evidence="1">
    <location>
        <begin position="180"/>
        <end position="200"/>
    </location>
</feature>
<evidence type="ECO:0000313" key="2">
    <source>
        <dbReference type="EMBL" id="MXO84597.1"/>
    </source>
</evidence>
<keyword evidence="1" id="KW-0812">Transmembrane</keyword>
<feature type="transmembrane region" description="Helical" evidence="1">
    <location>
        <begin position="108"/>
        <end position="131"/>
    </location>
</feature>
<name>A0A844ZC56_9SPHN</name>
<dbReference type="EMBL" id="WTYW01000001">
    <property type="protein sequence ID" value="MXO84597.1"/>
    <property type="molecule type" value="Genomic_DNA"/>
</dbReference>
<dbReference type="OrthoDB" id="5189031at2"/>
<feature type="transmembrane region" description="Helical" evidence="1">
    <location>
        <begin position="229"/>
        <end position="249"/>
    </location>
</feature>
<feature type="transmembrane region" description="Helical" evidence="1">
    <location>
        <begin position="143"/>
        <end position="168"/>
    </location>
</feature>
<dbReference type="PANTHER" id="PTHR33802:SF1">
    <property type="entry name" value="XK-RELATED PROTEIN"/>
    <property type="match status" value="1"/>
</dbReference>
<dbReference type="Proteomes" id="UP000433104">
    <property type="component" value="Unassembled WGS sequence"/>
</dbReference>
<accession>A0A844ZC56</accession>
<reference evidence="2 3" key="1">
    <citation type="submission" date="2019-12" db="EMBL/GenBank/DDBJ databases">
        <title>Genomic-based taxomic classification of the family Erythrobacteraceae.</title>
        <authorList>
            <person name="Xu L."/>
        </authorList>
    </citation>
    <scope>NUCLEOTIDE SEQUENCE [LARGE SCALE GENOMIC DNA]</scope>
    <source>
        <strain evidence="2 3">MCCC 1A09962</strain>
    </source>
</reference>
<proteinExistence type="predicted"/>
<sequence length="269" mass="28832">MTNDNRSLVQRLAVIAALILQIGATTLPSMGYGEPIGSRSEGVDTLITPAGWAFSIWGPLYVGSALFAVWQAWPTQVKNPLLDRIGWPAAGVFAGNGVWALYTQLNDLTGISVLIITFSLVCSLVVLRAFVETPRPFTFKEKWLAALPLCALSGWLTAATIVNASAALKYHGLVLSSQEGANMTAIVLVGGALLVALALLRSRGMPWYALAFLWALTGIYFAGGQQFEIIAVATMIAAVLVLIGMAAPLKRSEHRRHWFGDAPINEVPV</sequence>
<feature type="transmembrane region" description="Helical" evidence="1">
    <location>
        <begin position="85"/>
        <end position="102"/>
    </location>
</feature>
<dbReference type="AlphaFoldDB" id="A0A844ZC56"/>
<keyword evidence="1" id="KW-0472">Membrane</keyword>
<comment type="caution">
    <text evidence="2">The sequence shown here is derived from an EMBL/GenBank/DDBJ whole genome shotgun (WGS) entry which is preliminary data.</text>
</comment>
<feature type="transmembrane region" description="Helical" evidence="1">
    <location>
        <begin position="52"/>
        <end position="73"/>
    </location>
</feature>
<protein>
    <recommendedName>
        <fullName evidence="4">Tryptophan-rich sensory protein</fullName>
    </recommendedName>
</protein>
<dbReference type="PANTHER" id="PTHR33802">
    <property type="entry name" value="SI:CH211-161H7.5-RELATED"/>
    <property type="match status" value="1"/>
</dbReference>
<evidence type="ECO:0000313" key="3">
    <source>
        <dbReference type="Proteomes" id="UP000433104"/>
    </source>
</evidence>
<organism evidence="2 3">
    <name type="scientific">Parapontixanthobacter aurantiacus</name>
    <dbReference type="NCBI Taxonomy" id="1463599"/>
    <lineage>
        <taxon>Bacteria</taxon>
        <taxon>Pseudomonadati</taxon>
        <taxon>Pseudomonadota</taxon>
        <taxon>Alphaproteobacteria</taxon>
        <taxon>Sphingomonadales</taxon>
        <taxon>Erythrobacteraceae</taxon>
        <taxon>Parapontixanthobacter</taxon>
    </lineage>
</organism>
<keyword evidence="1" id="KW-1133">Transmembrane helix</keyword>